<sequence>MTSNNITPFKATHPGILLQDELKVRNIKQRELAYELGVLPTFLNEIIKGKRSITADFAILLEKVLEIPADYWLRFQTQHDIDKARIKEKNIRKIELIEIWNIIKEYVPVKFFIKLGYLHSSSEIELNIKTVMKIY</sequence>
<organism evidence="3">
    <name type="scientific">marine sediment metagenome</name>
    <dbReference type="NCBI Taxonomy" id="412755"/>
    <lineage>
        <taxon>unclassified sequences</taxon>
        <taxon>metagenomes</taxon>
        <taxon>ecological metagenomes</taxon>
    </lineage>
</organism>
<keyword evidence="1" id="KW-0238">DNA-binding</keyword>
<dbReference type="Gene3D" id="1.10.260.40">
    <property type="entry name" value="lambda repressor-like DNA-binding domains"/>
    <property type="match status" value="1"/>
</dbReference>
<dbReference type="InterPro" id="IPR010982">
    <property type="entry name" value="Lambda_DNA-bd_dom_sf"/>
</dbReference>
<gene>
    <name evidence="3" type="ORF">S03H2_08602</name>
</gene>
<evidence type="ECO:0000313" key="3">
    <source>
        <dbReference type="EMBL" id="GAH18947.1"/>
    </source>
</evidence>
<protein>
    <recommendedName>
        <fullName evidence="2">HTH cro/C1-type domain-containing protein</fullName>
    </recommendedName>
</protein>
<dbReference type="EMBL" id="BARU01004207">
    <property type="protein sequence ID" value="GAH18947.1"/>
    <property type="molecule type" value="Genomic_DNA"/>
</dbReference>
<dbReference type="NCBIfam" id="TIGR02607">
    <property type="entry name" value="antidote_HigA"/>
    <property type="match status" value="1"/>
</dbReference>
<dbReference type="InterPro" id="IPR013430">
    <property type="entry name" value="Toxin_antidote_HigA"/>
</dbReference>
<dbReference type="InterPro" id="IPR001387">
    <property type="entry name" value="Cro/C1-type_HTH"/>
</dbReference>
<dbReference type="Pfam" id="PF01381">
    <property type="entry name" value="HTH_3"/>
    <property type="match status" value="1"/>
</dbReference>
<reference evidence="3" key="1">
    <citation type="journal article" date="2014" name="Front. Microbiol.">
        <title>High frequency of phylogenetically diverse reductive dehalogenase-homologous genes in deep subseafloor sedimentary metagenomes.</title>
        <authorList>
            <person name="Kawai M."/>
            <person name="Futagami T."/>
            <person name="Toyoda A."/>
            <person name="Takaki Y."/>
            <person name="Nishi S."/>
            <person name="Hori S."/>
            <person name="Arai W."/>
            <person name="Tsubouchi T."/>
            <person name="Morono Y."/>
            <person name="Uchiyama I."/>
            <person name="Ito T."/>
            <person name="Fujiyama A."/>
            <person name="Inagaki F."/>
            <person name="Takami H."/>
        </authorList>
    </citation>
    <scope>NUCLEOTIDE SEQUENCE</scope>
    <source>
        <strain evidence="3">Expedition CK06-06</strain>
    </source>
</reference>
<dbReference type="SUPFAM" id="SSF47413">
    <property type="entry name" value="lambda repressor-like DNA-binding domains"/>
    <property type="match status" value="1"/>
</dbReference>
<dbReference type="AlphaFoldDB" id="X1DFK1"/>
<dbReference type="CDD" id="cd00093">
    <property type="entry name" value="HTH_XRE"/>
    <property type="match status" value="1"/>
</dbReference>
<name>X1DFK1_9ZZZZ</name>
<dbReference type="SMART" id="SM00530">
    <property type="entry name" value="HTH_XRE"/>
    <property type="match status" value="1"/>
</dbReference>
<dbReference type="PANTHER" id="PTHR36924">
    <property type="entry name" value="ANTITOXIN HIGA-1"/>
    <property type="match status" value="1"/>
</dbReference>
<feature type="non-terminal residue" evidence="3">
    <location>
        <position position="135"/>
    </location>
</feature>
<dbReference type="PANTHER" id="PTHR36924:SF1">
    <property type="entry name" value="ANTITOXIN HIGA-1"/>
    <property type="match status" value="1"/>
</dbReference>
<evidence type="ECO:0000256" key="1">
    <source>
        <dbReference type="ARBA" id="ARBA00023125"/>
    </source>
</evidence>
<evidence type="ECO:0000259" key="2">
    <source>
        <dbReference type="PROSITE" id="PS50943"/>
    </source>
</evidence>
<dbReference type="GO" id="GO:0003677">
    <property type="term" value="F:DNA binding"/>
    <property type="evidence" value="ECO:0007669"/>
    <property type="project" value="UniProtKB-KW"/>
</dbReference>
<feature type="domain" description="HTH cro/C1-type" evidence="2">
    <location>
        <begin position="18"/>
        <end position="72"/>
    </location>
</feature>
<comment type="caution">
    <text evidence="3">The sequence shown here is derived from an EMBL/GenBank/DDBJ whole genome shotgun (WGS) entry which is preliminary data.</text>
</comment>
<proteinExistence type="predicted"/>
<dbReference type="PROSITE" id="PS50943">
    <property type="entry name" value="HTH_CROC1"/>
    <property type="match status" value="1"/>
</dbReference>
<accession>X1DFK1</accession>